<protein>
    <recommendedName>
        <fullName evidence="7">Large ribosomal subunit protein mL40</fullName>
    </recommendedName>
    <alternativeName>
        <fullName evidence="8">39S ribosomal protein L40, mitochondrial</fullName>
    </alternativeName>
</protein>
<proteinExistence type="inferred from homology"/>
<dbReference type="EMBL" id="CATQJA010002710">
    <property type="protein sequence ID" value="CAJ0587904.1"/>
    <property type="molecule type" value="Genomic_DNA"/>
</dbReference>
<dbReference type="AlphaFoldDB" id="A0AA36GJ37"/>
<evidence type="ECO:0000256" key="5">
    <source>
        <dbReference type="ARBA" id="ARBA00023128"/>
    </source>
</evidence>
<keyword evidence="11" id="KW-1185">Reference proteome</keyword>
<evidence type="ECO:0000256" key="4">
    <source>
        <dbReference type="ARBA" id="ARBA00022980"/>
    </source>
</evidence>
<comment type="similarity">
    <text evidence="2">Belongs to the mitochondrion-specific ribosomal protein mL40 family.</text>
</comment>
<evidence type="ECO:0000256" key="6">
    <source>
        <dbReference type="ARBA" id="ARBA00023274"/>
    </source>
</evidence>
<dbReference type="FunFam" id="6.10.250.3440:FF:000001">
    <property type="entry name" value="Mitochondrial ribosomal protein L40"/>
    <property type="match status" value="1"/>
</dbReference>
<feature type="compositionally biased region" description="Polar residues" evidence="9">
    <location>
        <begin position="156"/>
        <end position="168"/>
    </location>
</feature>
<dbReference type="InterPro" id="IPR039145">
    <property type="entry name" value="Ribosomal_mL40_metazoa/plant"/>
</dbReference>
<keyword evidence="3" id="KW-0809">Transit peptide</keyword>
<evidence type="ECO:0000256" key="7">
    <source>
        <dbReference type="ARBA" id="ARBA00035192"/>
    </source>
</evidence>
<keyword evidence="4" id="KW-0689">Ribosomal protein</keyword>
<comment type="caution">
    <text evidence="10">The sequence shown here is derived from an EMBL/GenBank/DDBJ whole genome shotgun (WGS) entry which is preliminary data.</text>
</comment>
<evidence type="ECO:0000256" key="3">
    <source>
        <dbReference type="ARBA" id="ARBA00022946"/>
    </source>
</evidence>
<name>A0AA36GJ37_9BILA</name>
<feature type="region of interest" description="Disordered" evidence="9">
    <location>
        <begin position="156"/>
        <end position="191"/>
    </location>
</feature>
<sequence>MIPWKTATSAFGKLCLTSSNQRFIHTSPATCSVFMKRQKKIDPEIAKTREIRKRKKLEKEIREMMRHSKKPKPVDEMALDVKSAKNLSERIRPPTQLSDEVVDERALVLKEYCRSRSHLMKADEKWIRTSIFLQNKALAELKKLDPKLYEAAIQPDTGSFPQTINGPSLSAPVENYDSPDGEYTDTTRTWS</sequence>
<reference evidence="10" key="1">
    <citation type="submission" date="2023-06" db="EMBL/GenBank/DDBJ databases">
        <authorList>
            <person name="Delattre M."/>
        </authorList>
    </citation>
    <scope>NUCLEOTIDE SEQUENCE</scope>
    <source>
        <strain evidence="10">AF72</strain>
    </source>
</reference>
<dbReference type="Pfam" id="PF09812">
    <property type="entry name" value="MRP-L28"/>
    <property type="match status" value="1"/>
</dbReference>
<evidence type="ECO:0000256" key="8">
    <source>
        <dbReference type="ARBA" id="ARBA00083752"/>
    </source>
</evidence>
<evidence type="ECO:0000313" key="11">
    <source>
        <dbReference type="Proteomes" id="UP001177023"/>
    </source>
</evidence>
<keyword evidence="5" id="KW-0496">Mitochondrion</keyword>
<keyword evidence="6" id="KW-0687">Ribonucleoprotein</keyword>
<dbReference type="GO" id="GO:0005762">
    <property type="term" value="C:mitochondrial large ribosomal subunit"/>
    <property type="evidence" value="ECO:0007669"/>
    <property type="project" value="InterPro"/>
</dbReference>
<gene>
    <name evidence="10" type="ORF">MSPICULIGERA_LOCUS25857</name>
</gene>
<dbReference type="InterPro" id="IPR019192">
    <property type="entry name" value="Ribosomal_mL40"/>
</dbReference>
<dbReference type="PANTHER" id="PTHR13359">
    <property type="entry name" value="39S RIBOSOMAL PROTEIN L40, MITOCHONDRIAL"/>
    <property type="match status" value="1"/>
</dbReference>
<accession>A0AA36GJ37</accession>
<comment type="subcellular location">
    <subcellularLocation>
        <location evidence="1">Mitochondrion</location>
    </subcellularLocation>
</comment>
<evidence type="ECO:0000256" key="9">
    <source>
        <dbReference type="SAM" id="MobiDB-lite"/>
    </source>
</evidence>
<organism evidence="10 11">
    <name type="scientific">Mesorhabditis spiculigera</name>
    <dbReference type="NCBI Taxonomy" id="96644"/>
    <lineage>
        <taxon>Eukaryota</taxon>
        <taxon>Metazoa</taxon>
        <taxon>Ecdysozoa</taxon>
        <taxon>Nematoda</taxon>
        <taxon>Chromadorea</taxon>
        <taxon>Rhabditida</taxon>
        <taxon>Rhabditina</taxon>
        <taxon>Rhabditomorpha</taxon>
        <taxon>Rhabditoidea</taxon>
        <taxon>Rhabditidae</taxon>
        <taxon>Mesorhabditinae</taxon>
        <taxon>Mesorhabditis</taxon>
    </lineage>
</organism>
<dbReference type="Gene3D" id="6.10.250.3440">
    <property type="match status" value="1"/>
</dbReference>
<evidence type="ECO:0000313" key="10">
    <source>
        <dbReference type="EMBL" id="CAJ0587904.1"/>
    </source>
</evidence>
<evidence type="ECO:0000256" key="2">
    <source>
        <dbReference type="ARBA" id="ARBA00009360"/>
    </source>
</evidence>
<evidence type="ECO:0000256" key="1">
    <source>
        <dbReference type="ARBA" id="ARBA00004173"/>
    </source>
</evidence>
<dbReference type="Proteomes" id="UP001177023">
    <property type="component" value="Unassembled WGS sequence"/>
</dbReference>
<feature type="non-terminal residue" evidence="10">
    <location>
        <position position="191"/>
    </location>
</feature>
<dbReference type="PANTHER" id="PTHR13359:SF2">
    <property type="entry name" value="LARGE RIBOSOMAL SUBUNIT PROTEIN ML40"/>
    <property type="match status" value="1"/>
</dbReference>